<dbReference type="AlphaFoldDB" id="A0A8X6P6Y4"/>
<evidence type="ECO:0000313" key="2">
    <source>
        <dbReference type="Proteomes" id="UP000887013"/>
    </source>
</evidence>
<reference evidence="1" key="1">
    <citation type="submission" date="2020-08" db="EMBL/GenBank/DDBJ databases">
        <title>Multicomponent nature underlies the extraordinary mechanical properties of spider dragline silk.</title>
        <authorList>
            <person name="Kono N."/>
            <person name="Nakamura H."/>
            <person name="Mori M."/>
            <person name="Yoshida Y."/>
            <person name="Ohtoshi R."/>
            <person name="Malay A.D."/>
            <person name="Moran D.A.P."/>
            <person name="Tomita M."/>
            <person name="Numata K."/>
            <person name="Arakawa K."/>
        </authorList>
    </citation>
    <scope>NUCLEOTIDE SEQUENCE</scope>
</reference>
<dbReference type="EMBL" id="BMAW01112222">
    <property type="protein sequence ID" value="GFT51498.1"/>
    <property type="molecule type" value="Genomic_DNA"/>
</dbReference>
<organism evidence="1 2">
    <name type="scientific">Nephila pilipes</name>
    <name type="common">Giant wood spider</name>
    <name type="synonym">Nephila maculata</name>
    <dbReference type="NCBI Taxonomy" id="299642"/>
    <lineage>
        <taxon>Eukaryota</taxon>
        <taxon>Metazoa</taxon>
        <taxon>Ecdysozoa</taxon>
        <taxon>Arthropoda</taxon>
        <taxon>Chelicerata</taxon>
        <taxon>Arachnida</taxon>
        <taxon>Araneae</taxon>
        <taxon>Araneomorphae</taxon>
        <taxon>Entelegynae</taxon>
        <taxon>Araneoidea</taxon>
        <taxon>Nephilidae</taxon>
        <taxon>Nephila</taxon>
    </lineage>
</organism>
<protein>
    <submittedName>
        <fullName evidence="1">Uncharacterized protein</fullName>
    </submittedName>
</protein>
<comment type="caution">
    <text evidence="1">The sequence shown here is derived from an EMBL/GenBank/DDBJ whole genome shotgun (WGS) entry which is preliminary data.</text>
</comment>
<dbReference type="Gene3D" id="2.60.120.200">
    <property type="match status" value="1"/>
</dbReference>
<sequence>MAETKWISSSSEVKSVRRIFLSTVRDQITVWLQENGKHFPNEFLMISGGLKVYVRPESQVFGELPATWVTFGDQGNQWYRGNVSIPQFSESFQNVSRSFRGPLYITYIFSPEYRHRTRYNSRFPTAITAEFPLLHKRPNQTS</sequence>
<accession>A0A8X6P6Y4</accession>
<evidence type="ECO:0000313" key="1">
    <source>
        <dbReference type="EMBL" id="GFT51498.1"/>
    </source>
</evidence>
<gene>
    <name evidence="1" type="ORF">NPIL_532451</name>
</gene>
<dbReference type="Proteomes" id="UP000887013">
    <property type="component" value="Unassembled WGS sequence"/>
</dbReference>
<proteinExistence type="predicted"/>
<name>A0A8X6P6Y4_NEPPI</name>
<dbReference type="OrthoDB" id="412155at2759"/>
<keyword evidence="2" id="KW-1185">Reference proteome</keyword>